<evidence type="ECO:0000313" key="3">
    <source>
        <dbReference type="Proteomes" id="UP000005697"/>
    </source>
</evidence>
<dbReference type="Proteomes" id="UP000005697">
    <property type="component" value="Unassembled WGS sequence"/>
</dbReference>
<sequence>MNLPAVAQPVVSPVVQPAAVQEDRPGGGIWLKILVTVLTVLVVGGLGFFGFAVWQDRQEAAEQEIRLQRKAHADSLMQIRAQQDAQAREDQRREKQRQAVCSFLLSFYRQAVFTTDDDPSYYARYLTPYCRQMIFGVDPGDGAEDRWESWWAAFGNFNNEYDFEELSRNLRITPVDDNWYKVRLSEHGLTETRNIRVKVSDGHILIDDVR</sequence>
<keyword evidence="3" id="KW-1185">Reference proteome</keyword>
<gene>
    <name evidence="2" type="ORF">HMPREF9141_1823</name>
</gene>
<protein>
    <submittedName>
        <fullName evidence="2">Uncharacterized protein</fullName>
    </submittedName>
</protein>
<keyword evidence="1" id="KW-1133">Transmembrane helix</keyword>
<accession>F0F8A6</accession>
<keyword evidence="1" id="KW-0812">Transmembrane</keyword>
<dbReference type="Gene3D" id="3.10.450.50">
    <property type="match status" value="1"/>
</dbReference>
<feature type="transmembrane region" description="Helical" evidence="1">
    <location>
        <begin position="29"/>
        <end position="54"/>
    </location>
</feature>
<evidence type="ECO:0000313" key="2">
    <source>
        <dbReference type="EMBL" id="EGC19701.1"/>
    </source>
</evidence>
<keyword evidence="1" id="KW-0472">Membrane</keyword>
<dbReference type="AlphaFoldDB" id="F0F8A6"/>
<name>F0F8A6_9BACT</name>
<organism evidence="2 3">
    <name type="scientific">Prevotella multiformis DSM 16608</name>
    <dbReference type="NCBI Taxonomy" id="888743"/>
    <lineage>
        <taxon>Bacteria</taxon>
        <taxon>Pseudomonadati</taxon>
        <taxon>Bacteroidota</taxon>
        <taxon>Bacteroidia</taxon>
        <taxon>Bacteroidales</taxon>
        <taxon>Prevotellaceae</taxon>
        <taxon>Prevotella</taxon>
    </lineage>
</organism>
<dbReference type="EMBL" id="AEWX01000025">
    <property type="protein sequence ID" value="EGC19701.1"/>
    <property type="molecule type" value="Genomic_DNA"/>
</dbReference>
<reference evidence="2 3" key="1">
    <citation type="submission" date="2011-01" db="EMBL/GenBank/DDBJ databases">
        <authorList>
            <person name="Muzny D."/>
            <person name="Qin X."/>
            <person name="Deng J."/>
            <person name="Jiang H."/>
            <person name="Liu Y."/>
            <person name="Qu J."/>
            <person name="Song X.-Z."/>
            <person name="Zhang L."/>
            <person name="Thornton R."/>
            <person name="Coyle M."/>
            <person name="Francisco L."/>
            <person name="Jackson L."/>
            <person name="Javaid M."/>
            <person name="Korchina V."/>
            <person name="Kovar C."/>
            <person name="Mata R."/>
            <person name="Mathew T."/>
            <person name="Ngo R."/>
            <person name="Nguyen L."/>
            <person name="Nguyen N."/>
            <person name="Okwuonu G."/>
            <person name="Ongeri F."/>
            <person name="Pham C."/>
            <person name="Simmons D."/>
            <person name="Wilczek-Boney K."/>
            <person name="Hale W."/>
            <person name="Jakkamsetti A."/>
            <person name="Pham P."/>
            <person name="Ruth R."/>
            <person name="San Lucas F."/>
            <person name="Warren J."/>
            <person name="Zhang J."/>
            <person name="Zhao Z."/>
            <person name="Zhou C."/>
            <person name="Zhu D."/>
            <person name="Lee S."/>
            <person name="Bess C."/>
            <person name="Blankenburg K."/>
            <person name="Forbes L."/>
            <person name="Fu Q."/>
            <person name="Gubbala S."/>
            <person name="Hirani K."/>
            <person name="Jayaseelan J.C."/>
            <person name="Lara F."/>
            <person name="Munidasa M."/>
            <person name="Palculict T."/>
            <person name="Patil S."/>
            <person name="Pu L.-L."/>
            <person name="Saada N."/>
            <person name="Tang L."/>
            <person name="Weissenberger G."/>
            <person name="Zhu Y."/>
            <person name="Hemphill L."/>
            <person name="Shang Y."/>
            <person name="Youmans B."/>
            <person name="Ayvaz T."/>
            <person name="Ross M."/>
            <person name="Santibanez J."/>
            <person name="Aqrawi P."/>
            <person name="Gross S."/>
            <person name="Joshi V."/>
            <person name="Fowler G."/>
            <person name="Nazareth L."/>
            <person name="Reid J."/>
            <person name="Worley K."/>
            <person name="Petrosino J."/>
            <person name="Highlander S."/>
            <person name="Gibbs R."/>
        </authorList>
    </citation>
    <scope>NUCLEOTIDE SEQUENCE [LARGE SCALE GENOMIC DNA]</scope>
    <source>
        <strain evidence="2 3">DSM 16608</strain>
    </source>
</reference>
<evidence type="ECO:0000256" key="1">
    <source>
        <dbReference type="SAM" id="Phobius"/>
    </source>
</evidence>
<comment type="caution">
    <text evidence="2">The sequence shown here is derived from an EMBL/GenBank/DDBJ whole genome shotgun (WGS) entry which is preliminary data.</text>
</comment>
<dbReference type="HOGENOM" id="CLU_098641_0_0_10"/>
<proteinExistence type="predicted"/>